<dbReference type="SUPFAM" id="SSF54909">
    <property type="entry name" value="Dimeric alpha+beta barrel"/>
    <property type="match status" value="1"/>
</dbReference>
<comment type="caution">
    <text evidence="1">The sequence shown here is derived from an EMBL/GenBank/DDBJ whole genome shotgun (WGS) entry which is preliminary data.</text>
</comment>
<gene>
    <name evidence="1" type="ORF">ACFOD9_01085</name>
</gene>
<sequence>MTAYSLVVYSKPVAGREDEYNDWYTNVHLGDVLKIPGITSARRYKAAAGQDQTNPYLALYNVETNDITALFTELSRRAAAGEMVISDAMAEANMVIFEAITPEVTE</sequence>
<evidence type="ECO:0000313" key="2">
    <source>
        <dbReference type="Proteomes" id="UP001595604"/>
    </source>
</evidence>
<dbReference type="InterPro" id="IPR011008">
    <property type="entry name" value="Dimeric_a/b-barrel"/>
</dbReference>
<dbReference type="RefSeq" id="WP_379508233.1">
    <property type="nucleotide sequence ID" value="NZ_JBHRTQ010000001.1"/>
</dbReference>
<dbReference type="EMBL" id="JBHRTQ010000001">
    <property type="protein sequence ID" value="MFC3172838.1"/>
    <property type="molecule type" value="Genomic_DNA"/>
</dbReference>
<dbReference type="Proteomes" id="UP001595604">
    <property type="component" value="Unassembled WGS sequence"/>
</dbReference>
<evidence type="ECO:0000313" key="1">
    <source>
        <dbReference type="EMBL" id="MFC3172838.1"/>
    </source>
</evidence>
<dbReference type="Gene3D" id="3.30.70.100">
    <property type="match status" value="1"/>
</dbReference>
<organism evidence="1 2">
    <name type="scientific">Novosphingobium bradum</name>
    <dbReference type="NCBI Taxonomy" id="1737444"/>
    <lineage>
        <taxon>Bacteria</taxon>
        <taxon>Pseudomonadati</taxon>
        <taxon>Pseudomonadota</taxon>
        <taxon>Alphaproteobacteria</taxon>
        <taxon>Sphingomonadales</taxon>
        <taxon>Sphingomonadaceae</taxon>
        <taxon>Novosphingobium</taxon>
    </lineage>
</organism>
<keyword evidence="2" id="KW-1185">Reference proteome</keyword>
<name>A0ABV7IQ95_9SPHN</name>
<protein>
    <recommendedName>
        <fullName evidence="3">DUF4286 family protein</fullName>
    </recommendedName>
</protein>
<accession>A0ABV7IQ95</accession>
<proteinExistence type="predicted"/>
<reference evidence="2" key="1">
    <citation type="journal article" date="2019" name="Int. J. Syst. Evol. Microbiol.">
        <title>The Global Catalogue of Microorganisms (GCM) 10K type strain sequencing project: providing services to taxonomists for standard genome sequencing and annotation.</title>
        <authorList>
            <consortium name="The Broad Institute Genomics Platform"/>
            <consortium name="The Broad Institute Genome Sequencing Center for Infectious Disease"/>
            <person name="Wu L."/>
            <person name="Ma J."/>
        </authorList>
    </citation>
    <scope>NUCLEOTIDE SEQUENCE [LARGE SCALE GENOMIC DNA]</scope>
    <source>
        <strain evidence="2">KCTC 42984</strain>
    </source>
</reference>
<evidence type="ECO:0008006" key="3">
    <source>
        <dbReference type="Google" id="ProtNLM"/>
    </source>
</evidence>